<evidence type="ECO:0000313" key="3">
    <source>
        <dbReference type="Proteomes" id="UP000633814"/>
    </source>
</evidence>
<dbReference type="RefSeq" id="WP_226750603.1">
    <property type="nucleotide sequence ID" value="NZ_JAEINI020000003.1"/>
</dbReference>
<keyword evidence="3" id="KW-1185">Reference proteome</keyword>
<sequence length="127" mass="13569">MKALFSLASLFFAASLSAAITFGENLDKTALTSVASVLASPATYLDKEITIEGTVTAVCTKMHCWMTLASDEAESRFRIKVKDGDMVFPLSAKGKTAYAKGIVKVWPQAEGKAEAYQLVPTAVEIAD</sequence>
<organism evidence="2 3">
    <name type="scientific">Alishewanella maricola</name>
    <dbReference type="NCBI Taxonomy" id="2795740"/>
    <lineage>
        <taxon>Bacteria</taxon>
        <taxon>Pseudomonadati</taxon>
        <taxon>Pseudomonadota</taxon>
        <taxon>Gammaproteobacteria</taxon>
        <taxon>Alteromonadales</taxon>
        <taxon>Alteromonadaceae</taxon>
        <taxon>Alishewanella</taxon>
    </lineage>
</organism>
<reference evidence="2 3" key="1">
    <citation type="submission" date="2021-10" db="EMBL/GenBank/DDBJ databases">
        <title>Alishewanella koreense sp. nov. isolated from seawater of southwestern coast in South Korea and the proposal for the reclassification of Rheinheimera perlucida and Rheinheimera tuosuensis as Arsukibacterium perlucida and Arsukibacterium tuosuensis.</title>
        <authorList>
            <person name="Kim K.H."/>
            <person name="Ruan W."/>
            <person name="Kim K.R."/>
            <person name="Baek J.H."/>
            <person name="Jeon C.O."/>
        </authorList>
    </citation>
    <scope>NUCLEOTIDE SEQUENCE [LARGE SCALE GENOMIC DNA]</scope>
    <source>
        <strain evidence="2 3">16-MA</strain>
    </source>
</reference>
<evidence type="ECO:0000256" key="1">
    <source>
        <dbReference type="SAM" id="SignalP"/>
    </source>
</evidence>
<protein>
    <submittedName>
        <fullName evidence="2">DUF4920 domain-containing protein</fullName>
    </submittedName>
</protein>
<keyword evidence="1" id="KW-0732">Signal</keyword>
<accession>A0ABS8C2G4</accession>
<gene>
    <name evidence="2" type="ORF">JAO78_006755</name>
</gene>
<dbReference type="EMBL" id="JAEINI020000003">
    <property type="protein sequence ID" value="MCB5226512.1"/>
    <property type="molecule type" value="Genomic_DNA"/>
</dbReference>
<comment type="caution">
    <text evidence="2">The sequence shown here is derived from an EMBL/GenBank/DDBJ whole genome shotgun (WGS) entry which is preliminary data.</text>
</comment>
<evidence type="ECO:0000313" key="2">
    <source>
        <dbReference type="EMBL" id="MCB5226512.1"/>
    </source>
</evidence>
<feature type="chain" id="PRO_5045642837" evidence="1">
    <location>
        <begin position="19"/>
        <end position="127"/>
    </location>
</feature>
<dbReference type="InterPro" id="IPR032577">
    <property type="entry name" value="DUF4920"/>
</dbReference>
<proteinExistence type="predicted"/>
<dbReference type="Pfam" id="PF16267">
    <property type="entry name" value="DUF4920"/>
    <property type="match status" value="1"/>
</dbReference>
<name>A0ABS8C2G4_9ALTE</name>
<dbReference type="Proteomes" id="UP000633814">
    <property type="component" value="Unassembled WGS sequence"/>
</dbReference>
<feature type="signal peptide" evidence="1">
    <location>
        <begin position="1"/>
        <end position="18"/>
    </location>
</feature>